<dbReference type="GO" id="GO:0005666">
    <property type="term" value="C:RNA polymerase III complex"/>
    <property type="evidence" value="ECO:0007669"/>
    <property type="project" value="InterPro"/>
</dbReference>
<keyword evidence="3" id="KW-0804">Transcription</keyword>
<dbReference type="GO" id="GO:0042797">
    <property type="term" value="P:tRNA transcription by RNA polymerase III"/>
    <property type="evidence" value="ECO:0007669"/>
    <property type="project" value="TreeGrafter"/>
</dbReference>
<feature type="region of interest" description="Disordered" evidence="5">
    <location>
        <begin position="182"/>
        <end position="291"/>
    </location>
</feature>
<dbReference type="RefSeq" id="XP_066067773.1">
    <property type="nucleotide sequence ID" value="XM_066211676.1"/>
</dbReference>
<evidence type="ECO:0000256" key="1">
    <source>
        <dbReference type="ARBA" id="ARBA00004123"/>
    </source>
</evidence>
<dbReference type="KEGG" id="cdep:91086461"/>
<feature type="compositionally biased region" description="Polar residues" evidence="5">
    <location>
        <begin position="126"/>
        <end position="142"/>
    </location>
</feature>
<feature type="compositionally biased region" description="Acidic residues" evidence="5">
    <location>
        <begin position="280"/>
        <end position="291"/>
    </location>
</feature>
<feature type="region of interest" description="Disordered" evidence="5">
    <location>
        <begin position="1"/>
        <end position="107"/>
    </location>
</feature>
<dbReference type="GeneID" id="91086461"/>
<sequence length="453" mass="48976">MSKRPGVPNLIIAAESSRPSAGDDGSAPASAQSTPGSTPVPNEWGPPLGIQKMKFKPKVPIRRPKSEVEVKTEQAAPAALPATRGGASSRGRGSSERGRGRAGGRGAPLISASVAAGVFGGPRPVASSSRKFTAVAPTNTAEYPSDTEVYSDHSEEDGLPSGGHPVDIDLVSTLSELAPTSLYRDRKLTQGKEKGEKVDRNSKLKDRKGKFSAPILAIKDEPVSPGRKESHLRGDNGKISEDKHQDLDERGRRVRDFMQTGGNEKPEAEEVNTAQAVDLSESEDEEEEEDIEHDFIVTGGSDDPKSKLFMFQFPHLFPRFHPRGPVDLSIDEDIKPDIRSAAALSKARKLAQNQSSEGRVGTMVVMKSGKVKMVFGNDIVMNVAPGVPTTFTQQFVHLDAKKKDAIVVGDVHKNYVVTPDIDRLLQDLYTHGGQTPGDKEAEIRKRSVLIKDW</sequence>
<evidence type="ECO:0000256" key="4">
    <source>
        <dbReference type="ARBA" id="ARBA00023242"/>
    </source>
</evidence>
<dbReference type="Pfam" id="PF05132">
    <property type="entry name" value="RNA_pol_Rpc4"/>
    <property type="match status" value="1"/>
</dbReference>
<keyword evidence="2" id="KW-0240">DNA-directed RNA polymerase</keyword>
<evidence type="ECO:0000256" key="5">
    <source>
        <dbReference type="SAM" id="MobiDB-lite"/>
    </source>
</evidence>
<dbReference type="AlphaFoldDB" id="A0A1E3IRR6"/>
<dbReference type="VEuPathDB" id="FungiDB:L203_01505"/>
<feature type="compositionally biased region" description="Basic residues" evidence="5">
    <location>
        <begin position="53"/>
        <end position="63"/>
    </location>
</feature>
<dbReference type="PANTHER" id="PTHR13408:SF0">
    <property type="entry name" value="DNA-DIRECTED RNA POLYMERASE III SUBUNIT RPC4"/>
    <property type="match status" value="1"/>
</dbReference>
<proteinExistence type="predicted"/>
<reference evidence="6" key="2">
    <citation type="journal article" date="2022" name="Elife">
        <title>Obligate sexual reproduction of a homothallic fungus closely related to the Cryptococcus pathogenic species complex.</title>
        <authorList>
            <person name="Passer A.R."/>
            <person name="Clancey S.A."/>
            <person name="Shea T."/>
            <person name="David-Palma M."/>
            <person name="Averette A.F."/>
            <person name="Boekhout T."/>
            <person name="Porcel B.M."/>
            <person name="Nowrousian M."/>
            <person name="Cuomo C.A."/>
            <person name="Sun S."/>
            <person name="Heitman J."/>
            <person name="Coelho M.A."/>
        </authorList>
    </citation>
    <scope>NUCLEOTIDE SEQUENCE</scope>
    <source>
        <strain evidence="6">CBS 7841</strain>
    </source>
</reference>
<dbReference type="OrthoDB" id="5836119at2759"/>
<evidence type="ECO:0000313" key="6">
    <source>
        <dbReference type="EMBL" id="WVN87073.1"/>
    </source>
</evidence>
<organism evidence="6 7">
    <name type="scientific">Cryptococcus depauperatus CBS 7841</name>
    <dbReference type="NCBI Taxonomy" id="1295531"/>
    <lineage>
        <taxon>Eukaryota</taxon>
        <taxon>Fungi</taxon>
        <taxon>Dikarya</taxon>
        <taxon>Basidiomycota</taxon>
        <taxon>Agaricomycotina</taxon>
        <taxon>Tremellomycetes</taxon>
        <taxon>Tremellales</taxon>
        <taxon>Cryptococcaceae</taxon>
        <taxon>Cryptococcus</taxon>
    </lineage>
</organism>
<feature type="region of interest" description="Disordered" evidence="5">
    <location>
        <begin position="119"/>
        <end position="167"/>
    </location>
</feature>
<dbReference type="EMBL" id="CP143785">
    <property type="protein sequence ID" value="WVN87073.1"/>
    <property type="molecule type" value="Genomic_DNA"/>
</dbReference>
<keyword evidence="4" id="KW-0539">Nucleus</keyword>
<evidence type="ECO:0000256" key="3">
    <source>
        <dbReference type="ARBA" id="ARBA00023163"/>
    </source>
</evidence>
<dbReference type="InterPro" id="IPR007811">
    <property type="entry name" value="RPC4"/>
</dbReference>
<dbReference type="Proteomes" id="UP000094043">
    <property type="component" value="Chromosome 2"/>
</dbReference>
<dbReference type="GO" id="GO:0003677">
    <property type="term" value="F:DNA binding"/>
    <property type="evidence" value="ECO:0007669"/>
    <property type="project" value="InterPro"/>
</dbReference>
<gene>
    <name evidence="6" type="ORF">L203_102249</name>
</gene>
<comment type="subcellular location">
    <subcellularLocation>
        <location evidence="1">Nucleus</location>
    </subcellularLocation>
</comment>
<name>A0A1E3IRR6_9TREE</name>
<evidence type="ECO:0000256" key="2">
    <source>
        <dbReference type="ARBA" id="ARBA00022478"/>
    </source>
</evidence>
<feature type="compositionally biased region" description="Low complexity" evidence="5">
    <location>
        <begin position="19"/>
        <end position="33"/>
    </location>
</feature>
<dbReference type="PANTHER" id="PTHR13408">
    <property type="entry name" value="DNA-DIRECTED RNA POLYMERASE III"/>
    <property type="match status" value="1"/>
</dbReference>
<protein>
    <submittedName>
        <fullName evidence="6">Uncharacterized protein</fullName>
    </submittedName>
</protein>
<keyword evidence="7" id="KW-1185">Reference proteome</keyword>
<feature type="compositionally biased region" description="Basic and acidic residues" evidence="5">
    <location>
        <begin position="183"/>
        <end position="204"/>
    </location>
</feature>
<reference evidence="6" key="1">
    <citation type="submission" date="2016-06" db="EMBL/GenBank/DDBJ databases">
        <authorList>
            <person name="Cuomo C."/>
            <person name="Litvintseva A."/>
            <person name="Heitman J."/>
            <person name="Chen Y."/>
            <person name="Sun S."/>
            <person name="Springer D."/>
            <person name="Dromer F."/>
            <person name="Young S."/>
            <person name="Zeng Q."/>
            <person name="Chapman S."/>
            <person name="Gujja S."/>
            <person name="Saif S."/>
            <person name="Birren B."/>
        </authorList>
    </citation>
    <scope>NUCLEOTIDE SEQUENCE</scope>
    <source>
        <strain evidence="6">CBS 7841</strain>
    </source>
</reference>
<evidence type="ECO:0000313" key="7">
    <source>
        <dbReference type="Proteomes" id="UP000094043"/>
    </source>
</evidence>
<reference evidence="6" key="3">
    <citation type="submission" date="2024-01" db="EMBL/GenBank/DDBJ databases">
        <authorList>
            <person name="Coelho M.A."/>
            <person name="David-Palma M."/>
            <person name="Shea T."/>
            <person name="Sun S."/>
            <person name="Cuomo C.A."/>
            <person name="Heitman J."/>
        </authorList>
    </citation>
    <scope>NUCLEOTIDE SEQUENCE</scope>
    <source>
        <strain evidence="6">CBS 7841</strain>
    </source>
</reference>
<feature type="compositionally biased region" description="Basic and acidic residues" evidence="5">
    <location>
        <begin position="218"/>
        <end position="256"/>
    </location>
</feature>
<accession>A0A1E3IRR6</accession>